<dbReference type="Pfam" id="PF15692">
    <property type="entry name" value="NKAP"/>
    <property type="match status" value="1"/>
</dbReference>
<feature type="compositionally biased region" description="Basic residues" evidence="1">
    <location>
        <begin position="154"/>
        <end position="174"/>
    </location>
</feature>
<dbReference type="PANTHER" id="PTHR46940">
    <property type="entry name" value="NKAP DOMAIN-CONTAINING 1"/>
    <property type="match status" value="1"/>
</dbReference>
<reference evidence="3" key="1">
    <citation type="submission" date="2011-12" db="EMBL/GenBank/DDBJ databases">
        <title>The Draft Genome of Lepisosteus oculatus.</title>
        <authorList>
            <consortium name="The Broad Institute Genome Assembly &amp; Analysis Group"/>
            <consortium name="Computational R&amp;D Group"/>
            <consortium name="and Sequencing Platform"/>
            <person name="Di Palma F."/>
            <person name="Alfoldi J."/>
            <person name="Johnson J."/>
            <person name="Berlin A."/>
            <person name="Gnerre S."/>
            <person name="Jaffe D."/>
            <person name="MacCallum I."/>
            <person name="Young S."/>
            <person name="Walker B.J."/>
            <person name="Lander E.S."/>
            <person name="Lindblad-Toh K."/>
        </authorList>
    </citation>
    <scope>NUCLEOTIDE SEQUENCE [LARGE SCALE GENOMIC DNA]</scope>
</reference>
<proteinExistence type="predicted"/>
<dbReference type="PANTHER" id="PTHR46940:SF1">
    <property type="entry name" value="NKAP DOMAIN CONTAINING 1"/>
    <property type="match status" value="1"/>
</dbReference>
<reference evidence="2" key="3">
    <citation type="submission" date="2025-09" db="UniProtKB">
        <authorList>
            <consortium name="Ensembl"/>
        </authorList>
    </citation>
    <scope>IDENTIFICATION</scope>
</reference>
<evidence type="ECO:0000256" key="1">
    <source>
        <dbReference type="SAM" id="MobiDB-lite"/>
    </source>
</evidence>
<evidence type="ECO:0000313" key="3">
    <source>
        <dbReference type="Proteomes" id="UP000018468"/>
    </source>
</evidence>
<name>W5M058_LEPOC</name>
<dbReference type="HOGENOM" id="CLU_082748_0_0_1"/>
<evidence type="ECO:0000313" key="2">
    <source>
        <dbReference type="Ensembl" id="ENSLOCP00000001765.1"/>
    </source>
</evidence>
<organism evidence="2 3">
    <name type="scientific">Lepisosteus oculatus</name>
    <name type="common">Spotted gar</name>
    <dbReference type="NCBI Taxonomy" id="7918"/>
    <lineage>
        <taxon>Eukaryota</taxon>
        <taxon>Metazoa</taxon>
        <taxon>Chordata</taxon>
        <taxon>Craniata</taxon>
        <taxon>Vertebrata</taxon>
        <taxon>Euteleostomi</taxon>
        <taxon>Actinopterygii</taxon>
        <taxon>Neopterygii</taxon>
        <taxon>Holostei</taxon>
        <taxon>Semionotiformes</taxon>
        <taxon>Lepisosteidae</taxon>
        <taxon>Lepisosteus</taxon>
    </lineage>
</organism>
<dbReference type="Proteomes" id="UP000018468">
    <property type="component" value="Linkage group LG26"/>
</dbReference>
<dbReference type="GeneTree" id="ENSGT00940000167059"/>
<dbReference type="eggNOG" id="ENOG502S0Y8">
    <property type="taxonomic scope" value="Eukaryota"/>
</dbReference>
<dbReference type="InterPro" id="IPR043407">
    <property type="entry name" value="Nkap_D1"/>
</dbReference>
<dbReference type="Ensembl" id="ENSLOCT00000001770.1">
    <property type="protein sequence ID" value="ENSLOCP00000001765.1"/>
    <property type="gene ID" value="ENSLOCG00000001540.1"/>
</dbReference>
<feature type="compositionally biased region" description="Basic residues" evidence="1">
    <location>
        <begin position="181"/>
        <end position="197"/>
    </location>
</feature>
<feature type="region of interest" description="Disordered" evidence="1">
    <location>
        <begin position="69"/>
        <end position="91"/>
    </location>
</feature>
<feature type="region of interest" description="Disordered" evidence="1">
    <location>
        <begin position="124"/>
        <end position="266"/>
    </location>
</feature>
<dbReference type="AlphaFoldDB" id="W5M058"/>
<keyword evidence="3" id="KW-1185">Reference proteome</keyword>
<feature type="compositionally biased region" description="Basic and acidic residues" evidence="1">
    <location>
        <begin position="198"/>
        <end position="207"/>
    </location>
</feature>
<dbReference type="Bgee" id="ENSLOCG00000001540">
    <property type="expression patterns" value="Expressed in mesonephros and 13 other cell types or tissues"/>
</dbReference>
<dbReference type="EMBL" id="AHAT01024032">
    <property type="status" value="NOT_ANNOTATED_CDS"/>
    <property type="molecule type" value="Genomic_DNA"/>
</dbReference>
<accession>W5M058</accession>
<dbReference type="FunCoup" id="W5M058">
    <property type="interactions" value="317"/>
</dbReference>
<feature type="compositionally biased region" description="Basic and acidic residues" evidence="1">
    <location>
        <begin position="232"/>
        <end position="244"/>
    </location>
</feature>
<dbReference type="OMA" id="SQRADWK"/>
<sequence>MSRVPMGKVLLRNVIRHTDAHNKVGQIQEESEMWKMREKERQTLGDHARWHRRKLDHDLSRGRMRCDGFDEEELPGDGGAATAQSSEGDVREARHWTKKLYEFEAGDPDRWGHSGFKELYPEEFETDSDQQCSDGENIHRREKAPRSASPESGRRKRSKKTLKKKTKKKAKKRKKEEEPGKRRKKSSKEKRRKRRKEKGPGGRKDSHSSSSSSSEDEETGGTPRGRRKRPHEARAESEHEEELRRKRRRRNWKVADEEKSEDSSED</sequence>
<reference evidence="2" key="2">
    <citation type="submission" date="2025-08" db="UniProtKB">
        <authorList>
            <consortium name="Ensembl"/>
        </authorList>
    </citation>
    <scope>IDENTIFICATION</scope>
</reference>
<protein>
    <submittedName>
        <fullName evidence="2">NKAP domain containing 1</fullName>
    </submittedName>
</protein>
<dbReference type="InParanoid" id="W5M058"/>